<dbReference type="RefSeq" id="WP_256539446.1">
    <property type="nucleotide sequence ID" value="NZ_JANHOH010000002.1"/>
</dbReference>
<reference evidence="1 2" key="1">
    <citation type="submission" date="2022-07" db="EMBL/GenBank/DDBJ databases">
        <title>Mucilaginibacter sp. JC4.</title>
        <authorList>
            <person name="Le V."/>
            <person name="Ko S.-R."/>
            <person name="Ahn C.-Y."/>
            <person name="Oh H.-M."/>
        </authorList>
    </citation>
    <scope>NUCLEOTIDE SEQUENCE [LARGE SCALE GENOMIC DNA]</scope>
    <source>
        <strain evidence="1 2">JC4</strain>
    </source>
</reference>
<gene>
    <name evidence="1" type="ORF">NPE20_14890</name>
</gene>
<name>A0ABT1T3S7_9SPHI</name>
<evidence type="ECO:0000313" key="2">
    <source>
        <dbReference type="Proteomes" id="UP001204376"/>
    </source>
</evidence>
<comment type="caution">
    <text evidence="1">The sequence shown here is derived from an EMBL/GenBank/DDBJ whole genome shotgun (WGS) entry which is preliminary data.</text>
</comment>
<accession>A0ABT1T3S7</accession>
<dbReference type="EMBL" id="JANHOH010000002">
    <property type="protein sequence ID" value="MCQ6959260.1"/>
    <property type="molecule type" value="Genomic_DNA"/>
</dbReference>
<proteinExistence type="predicted"/>
<dbReference type="Proteomes" id="UP001204376">
    <property type="component" value="Unassembled WGS sequence"/>
</dbReference>
<keyword evidence="2" id="KW-1185">Reference proteome</keyword>
<protein>
    <submittedName>
        <fullName evidence="1">Uncharacterized protein</fullName>
    </submittedName>
</protein>
<evidence type="ECO:0000313" key="1">
    <source>
        <dbReference type="EMBL" id="MCQ6959260.1"/>
    </source>
</evidence>
<sequence>MCELLSKRSGLIAIAGTGNMEELAAKEASVSKAAEAIHYSVTRQESRSAHWQRRWWG</sequence>
<organism evidence="1 2">
    <name type="scientific">Mucilaginibacter aquariorum</name>
    <dbReference type="NCBI Taxonomy" id="2967225"/>
    <lineage>
        <taxon>Bacteria</taxon>
        <taxon>Pseudomonadati</taxon>
        <taxon>Bacteroidota</taxon>
        <taxon>Sphingobacteriia</taxon>
        <taxon>Sphingobacteriales</taxon>
        <taxon>Sphingobacteriaceae</taxon>
        <taxon>Mucilaginibacter</taxon>
    </lineage>
</organism>